<keyword evidence="1" id="KW-0732">Signal</keyword>
<evidence type="ECO:0000313" key="2">
    <source>
        <dbReference type="EMBL" id="BBO75868.1"/>
    </source>
</evidence>
<gene>
    <name evidence="2" type="ORF">DSCW_32850</name>
</gene>
<dbReference type="AlphaFoldDB" id="A0A5K7Z4F3"/>
<protein>
    <submittedName>
        <fullName evidence="2">Uncharacterized protein</fullName>
    </submittedName>
</protein>
<feature type="signal peptide" evidence="1">
    <location>
        <begin position="1"/>
        <end position="24"/>
    </location>
</feature>
<dbReference type="Proteomes" id="UP000427769">
    <property type="component" value="Chromosome"/>
</dbReference>
<accession>A0A5K7Z4F3</accession>
<dbReference type="KEGG" id="dwd:DSCW_32850"/>
<keyword evidence="3" id="KW-1185">Reference proteome</keyword>
<evidence type="ECO:0000256" key="1">
    <source>
        <dbReference type="SAM" id="SignalP"/>
    </source>
</evidence>
<organism evidence="2 3">
    <name type="scientific">Desulfosarcina widdelii</name>
    <dbReference type="NCBI Taxonomy" id="947919"/>
    <lineage>
        <taxon>Bacteria</taxon>
        <taxon>Pseudomonadati</taxon>
        <taxon>Thermodesulfobacteriota</taxon>
        <taxon>Desulfobacteria</taxon>
        <taxon>Desulfobacterales</taxon>
        <taxon>Desulfosarcinaceae</taxon>
        <taxon>Desulfosarcina</taxon>
    </lineage>
</organism>
<dbReference type="EMBL" id="AP021875">
    <property type="protein sequence ID" value="BBO75868.1"/>
    <property type="molecule type" value="Genomic_DNA"/>
</dbReference>
<name>A0A5K7Z4F3_9BACT</name>
<proteinExistence type="predicted"/>
<sequence>MFKRLMMSILALSMVAIWVSEATARTTIYRRSVGVNATFKSQTNNYTGSKFTARIFGLPADEGGKCGDIWGTLYCGEGDNSEAGKLACDKADGYSAALVVALDKDAIAPNSPYLDDGVVGYFTFEDVNFNEKDINQRLELKAFREWAAEDDPVIISLPIGDVSEQAGFHVITDEAFNEDSELREYVGDWNNALGKFLPTVSEKEISKINLDPLWGVGLDPLVGKTICATVHHDEIKGDSLKGNYLGLAAFRVLQRSGSWADVEVLSAYDVCGRLLYNETEPAVTGQGQCHVAEDAIVWAPAPYYEGNTLTSDVNTFPEVTGTLNCYNNPTFAQDGFPYECTGTAEVVLNDTDGQKLCNDRYGFDENGDPNAWFADFIPKDRGGNDVYADYAFTFRIEPPTGVPDIPELNEELICGDIVVELPDGITLSEYGCTNIDPDDGGQIDLSFDRFTCFGCGQAPWTNEGTFPLP</sequence>
<feature type="chain" id="PRO_5024275628" evidence="1">
    <location>
        <begin position="25"/>
        <end position="469"/>
    </location>
</feature>
<reference evidence="2 3" key="1">
    <citation type="submission" date="2019-11" db="EMBL/GenBank/DDBJ databases">
        <title>Comparative genomics of hydrocarbon-degrading Desulfosarcina strains.</title>
        <authorList>
            <person name="Watanabe M."/>
            <person name="Kojima H."/>
            <person name="Fukui M."/>
        </authorList>
    </citation>
    <scope>NUCLEOTIDE SEQUENCE [LARGE SCALE GENOMIC DNA]</scope>
    <source>
        <strain evidence="2 3">PP31</strain>
    </source>
</reference>
<evidence type="ECO:0000313" key="3">
    <source>
        <dbReference type="Proteomes" id="UP000427769"/>
    </source>
</evidence>
<dbReference type="RefSeq" id="WP_155304751.1">
    <property type="nucleotide sequence ID" value="NZ_AP021875.1"/>
</dbReference>